<dbReference type="Gene3D" id="3.40.50.150">
    <property type="entry name" value="Vaccinia Virus protein VP39"/>
    <property type="match status" value="1"/>
</dbReference>
<comment type="caution">
    <text evidence="1">The sequence shown here is derived from an EMBL/GenBank/DDBJ whole genome shotgun (WGS) entry which is preliminary data.</text>
</comment>
<dbReference type="InterPro" id="IPR029063">
    <property type="entry name" value="SAM-dependent_MTases_sf"/>
</dbReference>
<dbReference type="PANTHER" id="PTHR43464:SF94">
    <property type="entry name" value="MALONYL-[ACYL-CARRIER PROTEIN] O-METHYLTRANSFERASE"/>
    <property type="match status" value="1"/>
</dbReference>
<dbReference type="PATRIC" id="fig|552518.3.peg.4140"/>
<dbReference type="Proteomes" id="UP000033774">
    <property type="component" value="Unassembled WGS sequence"/>
</dbReference>
<sequence length="234" mass="25603">MAAIEDQFWWFQALRRNMLGWLPPPAAAPLRLLDAGAGTGGWLKFLATHRPDIAAVGLEFDGQAAVQGQARCGRPFVRGTVNGLPFAPGSFDLITSSDVLCHAGVEEARALAEFHAALKPGGRLILSLPAYDWLLSEHDRAVHNSRRYTEPRLRQRLTAAGFRPVRSSYWNSLLFPLMVLRRKLWPSQGSDVSALPPLVDAGFSLLTGWETAWLRSGGHLPFGGSILIEAVKDA</sequence>
<evidence type="ECO:0000313" key="2">
    <source>
        <dbReference type="Proteomes" id="UP000033774"/>
    </source>
</evidence>
<gene>
    <name evidence="1" type="ORF">VZ95_03750</name>
</gene>
<reference evidence="1 2" key="1">
    <citation type="submission" date="2015-03" db="EMBL/GenBank/DDBJ databases">
        <title>Draft genome sequence of Elstera litoralis.</title>
        <authorList>
            <person name="Rahalkar M.C."/>
            <person name="Dhakephalkar P.K."/>
            <person name="Pore S.D."/>
            <person name="Arora P."/>
            <person name="Kapse N.G."/>
            <person name="Pandit P.S."/>
        </authorList>
    </citation>
    <scope>NUCLEOTIDE SEQUENCE [LARGE SCALE GENOMIC DNA]</scope>
    <source>
        <strain evidence="1 2">Dia-1</strain>
    </source>
</reference>
<name>A0A0F3IV58_9PROT</name>
<evidence type="ECO:0000313" key="1">
    <source>
        <dbReference type="EMBL" id="KJV10610.1"/>
    </source>
</evidence>
<dbReference type="SUPFAM" id="SSF53335">
    <property type="entry name" value="S-adenosyl-L-methionine-dependent methyltransferases"/>
    <property type="match status" value="1"/>
</dbReference>
<dbReference type="EMBL" id="LAJY01000071">
    <property type="protein sequence ID" value="KJV10610.1"/>
    <property type="molecule type" value="Genomic_DNA"/>
</dbReference>
<evidence type="ECO:0008006" key="3">
    <source>
        <dbReference type="Google" id="ProtNLM"/>
    </source>
</evidence>
<dbReference type="CDD" id="cd02440">
    <property type="entry name" value="AdoMet_MTases"/>
    <property type="match status" value="1"/>
</dbReference>
<dbReference type="PANTHER" id="PTHR43464">
    <property type="entry name" value="METHYLTRANSFERASE"/>
    <property type="match status" value="1"/>
</dbReference>
<dbReference type="Pfam" id="PF13489">
    <property type="entry name" value="Methyltransf_23"/>
    <property type="match status" value="1"/>
</dbReference>
<organism evidence="1 2">
    <name type="scientific">Elstera litoralis</name>
    <dbReference type="NCBI Taxonomy" id="552518"/>
    <lineage>
        <taxon>Bacteria</taxon>
        <taxon>Pseudomonadati</taxon>
        <taxon>Pseudomonadota</taxon>
        <taxon>Alphaproteobacteria</taxon>
        <taxon>Rhodospirillales</taxon>
        <taxon>Rhodospirillaceae</taxon>
        <taxon>Elstera</taxon>
    </lineage>
</organism>
<protein>
    <recommendedName>
        <fullName evidence="3">Methyltransferase type 11 domain-containing protein</fullName>
    </recommendedName>
</protein>
<dbReference type="GO" id="GO:0008168">
    <property type="term" value="F:methyltransferase activity"/>
    <property type="evidence" value="ECO:0007669"/>
    <property type="project" value="TreeGrafter"/>
</dbReference>
<proteinExistence type="predicted"/>
<dbReference type="AlphaFoldDB" id="A0A0F3IV58"/>
<accession>A0A0F3IV58</accession>
<keyword evidence="2" id="KW-1185">Reference proteome</keyword>